<dbReference type="EMBL" id="MEVA01000006">
    <property type="protein sequence ID" value="OGC47679.1"/>
    <property type="molecule type" value="Genomic_DNA"/>
</dbReference>
<protein>
    <recommendedName>
        <fullName evidence="3">Nudix hydrolase domain-containing protein</fullName>
    </recommendedName>
</protein>
<evidence type="ECO:0000313" key="4">
    <source>
        <dbReference type="EMBL" id="OGC47679.1"/>
    </source>
</evidence>
<dbReference type="Pfam" id="PF00293">
    <property type="entry name" value="NUDIX"/>
    <property type="match status" value="1"/>
</dbReference>
<dbReference type="InterPro" id="IPR015797">
    <property type="entry name" value="NUDIX_hydrolase-like_dom_sf"/>
</dbReference>
<gene>
    <name evidence="4" type="ORF">A2886_02790</name>
</gene>
<dbReference type="SUPFAM" id="SSF55811">
    <property type="entry name" value="Nudix"/>
    <property type="match status" value="1"/>
</dbReference>
<dbReference type="CDD" id="cd02883">
    <property type="entry name" value="NUDIX_Hydrolase"/>
    <property type="match status" value="1"/>
</dbReference>
<feature type="domain" description="Nudix hydrolase" evidence="3">
    <location>
        <begin position="9"/>
        <end position="137"/>
    </location>
</feature>
<dbReference type="PANTHER" id="PTHR43046:SF14">
    <property type="entry name" value="MUTT_NUDIX FAMILY PROTEIN"/>
    <property type="match status" value="1"/>
</dbReference>
<dbReference type="AlphaFoldDB" id="A0A1F4URY7"/>
<proteinExistence type="predicted"/>
<evidence type="ECO:0000259" key="3">
    <source>
        <dbReference type="PROSITE" id="PS51462"/>
    </source>
</evidence>
<keyword evidence="2" id="KW-0378">Hydrolase</keyword>
<dbReference type="PROSITE" id="PS51462">
    <property type="entry name" value="NUDIX"/>
    <property type="match status" value="1"/>
</dbReference>
<evidence type="ECO:0000256" key="1">
    <source>
        <dbReference type="ARBA" id="ARBA00001946"/>
    </source>
</evidence>
<evidence type="ECO:0000256" key="2">
    <source>
        <dbReference type="ARBA" id="ARBA00022801"/>
    </source>
</evidence>
<comment type="cofactor">
    <cofactor evidence="1">
        <name>Mg(2+)</name>
        <dbReference type="ChEBI" id="CHEBI:18420"/>
    </cofactor>
</comment>
<accession>A0A1F4URY7</accession>
<comment type="caution">
    <text evidence="4">The sequence shown here is derived from an EMBL/GenBank/DDBJ whole genome shotgun (WGS) entry which is preliminary data.</text>
</comment>
<organism evidence="4 5">
    <name type="scientific">candidate division WWE3 bacterium RIFCSPHIGHO2_01_FULL_42_13</name>
    <dbReference type="NCBI Taxonomy" id="1802617"/>
    <lineage>
        <taxon>Bacteria</taxon>
        <taxon>Katanobacteria</taxon>
    </lineage>
</organism>
<dbReference type="Gene3D" id="3.90.79.10">
    <property type="entry name" value="Nucleoside Triphosphate Pyrophosphohydrolase"/>
    <property type="match status" value="1"/>
</dbReference>
<reference evidence="4 5" key="1">
    <citation type="journal article" date="2016" name="Nat. Commun.">
        <title>Thousands of microbial genomes shed light on interconnected biogeochemical processes in an aquifer system.</title>
        <authorList>
            <person name="Anantharaman K."/>
            <person name="Brown C.T."/>
            <person name="Hug L.A."/>
            <person name="Sharon I."/>
            <person name="Castelle C.J."/>
            <person name="Probst A.J."/>
            <person name="Thomas B.C."/>
            <person name="Singh A."/>
            <person name="Wilkins M.J."/>
            <person name="Karaoz U."/>
            <person name="Brodie E.L."/>
            <person name="Williams K.H."/>
            <person name="Hubbard S.S."/>
            <person name="Banfield J.F."/>
        </authorList>
    </citation>
    <scope>NUCLEOTIDE SEQUENCE [LARGE SCALE GENOMIC DNA]</scope>
</reference>
<dbReference type="STRING" id="1802617.A2886_02790"/>
<name>A0A1F4URY7_UNCKA</name>
<evidence type="ECO:0000313" key="5">
    <source>
        <dbReference type="Proteomes" id="UP000176608"/>
    </source>
</evidence>
<dbReference type="GO" id="GO:0016787">
    <property type="term" value="F:hydrolase activity"/>
    <property type="evidence" value="ECO:0007669"/>
    <property type="project" value="UniProtKB-KW"/>
</dbReference>
<dbReference type="PANTHER" id="PTHR43046">
    <property type="entry name" value="GDP-MANNOSE MANNOSYL HYDROLASE"/>
    <property type="match status" value="1"/>
</dbReference>
<sequence length="137" mass="15642">MKELNKIGNKHTCTSAVIIKNDKILLGLRHYTPDKFKKISVWTTPGGRCTAGESVEDNLRREALEETGITDLKIGKFLGEVEGAKKGDALFVFYCTTNQDAKLTEPDKFSEWKWFDFYEIPDKFINPRILPLIEMLA</sequence>
<dbReference type="InterPro" id="IPR000086">
    <property type="entry name" value="NUDIX_hydrolase_dom"/>
</dbReference>
<dbReference type="Proteomes" id="UP000176608">
    <property type="component" value="Unassembled WGS sequence"/>
</dbReference>